<feature type="domain" description="B box-type" evidence="10">
    <location>
        <begin position="43"/>
        <end position="87"/>
    </location>
</feature>
<evidence type="ECO:0000256" key="2">
    <source>
        <dbReference type="ARBA" id="ARBA00010024"/>
    </source>
</evidence>
<evidence type="ECO:0000256" key="7">
    <source>
        <dbReference type="ARBA" id="ARBA00023242"/>
    </source>
</evidence>
<protein>
    <recommendedName>
        <fullName evidence="14">Zinc finger protein At1g68190</fullName>
    </recommendedName>
</protein>
<dbReference type="PROSITE" id="PS51017">
    <property type="entry name" value="CCT"/>
    <property type="match status" value="1"/>
</dbReference>
<evidence type="ECO:0000259" key="11">
    <source>
        <dbReference type="PROSITE" id="PS51017"/>
    </source>
</evidence>
<dbReference type="CDD" id="cd19821">
    <property type="entry name" value="Bbox1_BBX-like"/>
    <property type="match status" value="1"/>
</dbReference>
<keyword evidence="7 9" id="KW-0539">Nucleus</keyword>
<evidence type="ECO:0000256" key="5">
    <source>
        <dbReference type="ARBA" id="ARBA00022771"/>
    </source>
</evidence>
<evidence type="ECO:0000256" key="3">
    <source>
        <dbReference type="ARBA" id="ARBA00022723"/>
    </source>
</evidence>
<comment type="caution">
    <text evidence="12">The sequence shown here is derived from an EMBL/GenBank/DDBJ whole genome shotgun (WGS) entry which is preliminary data.</text>
</comment>
<accession>A0AAW1XE47</accession>
<name>A0AAW1XE47_RUBAR</name>
<evidence type="ECO:0000313" key="13">
    <source>
        <dbReference type="Proteomes" id="UP001457282"/>
    </source>
</evidence>
<evidence type="ECO:0000256" key="6">
    <source>
        <dbReference type="ARBA" id="ARBA00022833"/>
    </source>
</evidence>
<evidence type="ECO:0000256" key="9">
    <source>
        <dbReference type="PROSITE-ProRule" id="PRU00357"/>
    </source>
</evidence>
<gene>
    <name evidence="12" type="ORF">M0R45_021810</name>
</gene>
<dbReference type="GO" id="GO:0005634">
    <property type="term" value="C:nucleus"/>
    <property type="evidence" value="ECO:0007669"/>
    <property type="project" value="UniProtKB-SubCell"/>
</dbReference>
<sequence>MEKFCEFCKALRPVVYCKADAAHLCLSCDAKIHSANTVFNRHHRTILCDSCRCGPAYVQCLDHRLFMCNACDRSQHVSSSQHRHKRAIRSYTGCPTAKDFAALWGFQLNELDNKSSAHLDQTLSTSCGSCGSNVVNLDIHGQSCSHIECVPGAAQFEMGSTCQQYKIYHREGEVHNKTSFILHQILDLERVQLTEGNSLSAQSDLSSSAHHNWRFNENLDQHLQHSETTGTNFQQKESLLQDLKVDPLPFPFSQPEHLPSNSTIGLPLQTESVWQCRSLVQSSQLWSQNMQDLGVCEELVCRDDFNIPDVDLTFRNFEEIFGGDQDPIRMLLDDKDVSYSSVERDMSLNKSDNCNSRAVVDASQVSSMYLNEPTDFIQDTGASNKVANVSGSMDSDSPCPIQPSSSTLSFSVSRFSTVSSVADCPDTQPSSNSPEVDVGHLEVRANSRIRYKEKKHSRLIEKKLPYPSRKATVEVRKRGKGRYVKAEEDFDSDTIDVTRSN</sequence>
<evidence type="ECO:0000256" key="8">
    <source>
        <dbReference type="PROSITE-ProRule" id="PRU00024"/>
    </source>
</evidence>
<dbReference type="Proteomes" id="UP001457282">
    <property type="component" value="Unassembled WGS sequence"/>
</dbReference>
<dbReference type="GO" id="GO:0008270">
    <property type="term" value="F:zinc ion binding"/>
    <property type="evidence" value="ECO:0007669"/>
    <property type="project" value="UniProtKB-KW"/>
</dbReference>
<dbReference type="PANTHER" id="PTHR31717">
    <property type="entry name" value="ZINC FINGER PROTEIN CONSTANS-LIKE 10"/>
    <property type="match status" value="1"/>
</dbReference>
<dbReference type="Pfam" id="PF06203">
    <property type="entry name" value="CCT"/>
    <property type="match status" value="1"/>
</dbReference>
<evidence type="ECO:0000259" key="10">
    <source>
        <dbReference type="PROSITE" id="PS50119"/>
    </source>
</evidence>
<evidence type="ECO:0000256" key="4">
    <source>
        <dbReference type="ARBA" id="ARBA00022737"/>
    </source>
</evidence>
<dbReference type="SMART" id="SM00336">
    <property type="entry name" value="BBOX"/>
    <property type="match status" value="1"/>
</dbReference>
<evidence type="ECO:0000313" key="12">
    <source>
        <dbReference type="EMBL" id="KAK9934674.1"/>
    </source>
</evidence>
<dbReference type="PANTHER" id="PTHR31717:SF137">
    <property type="entry name" value="B BOX-TYPE DOMAIN-CONTAINING PROTEIN"/>
    <property type="match status" value="1"/>
</dbReference>
<dbReference type="EMBL" id="JBEDUW010000004">
    <property type="protein sequence ID" value="KAK9934674.1"/>
    <property type="molecule type" value="Genomic_DNA"/>
</dbReference>
<evidence type="ECO:0008006" key="14">
    <source>
        <dbReference type="Google" id="ProtNLM"/>
    </source>
</evidence>
<proteinExistence type="inferred from homology"/>
<evidence type="ECO:0000256" key="1">
    <source>
        <dbReference type="ARBA" id="ARBA00004123"/>
    </source>
</evidence>
<keyword evidence="6" id="KW-0862">Zinc</keyword>
<dbReference type="AlphaFoldDB" id="A0AAW1XE47"/>
<dbReference type="InterPro" id="IPR049808">
    <property type="entry name" value="CONSTANS-like_Bbox1"/>
</dbReference>
<feature type="domain" description="CCT" evidence="11">
    <location>
        <begin position="444"/>
        <end position="486"/>
    </location>
</feature>
<keyword evidence="4" id="KW-0677">Repeat</keyword>
<dbReference type="InterPro" id="IPR000315">
    <property type="entry name" value="Znf_B-box"/>
</dbReference>
<comment type="subcellular location">
    <subcellularLocation>
        <location evidence="1 9">Nucleus</location>
    </subcellularLocation>
</comment>
<reference evidence="12 13" key="1">
    <citation type="journal article" date="2023" name="G3 (Bethesda)">
        <title>A chromosome-length genome assembly and annotation of blackberry (Rubus argutus, cv. 'Hillquist').</title>
        <authorList>
            <person name="Bruna T."/>
            <person name="Aryal R."/>
            <person name="Dudchenko O."/>
            <person name="Sargent D.J."/>
            <person name="Mead D."/>
            <person name="Buti M."/>
            <person name="Cavallini A."/>
            <person name="Hytonen T."/>
            <person name="Andres J."/>
            <person name="Pham M."/>
            <person name="Weisz D."/>
            <person name="Mascagni F."/>
            <person name="Usai G."/>
            <person name="Natali L."/>
            <person name="Bassil N."/>
            <person name="Fernandez G.E."/>
            <person name="Lomsadze A."/>
            <person name="Armour M."/>
            <person name="Olukolu B."/>
            <person name="Poorten T."/>
            <person name="Britton C."/>
            <person name="Davik J."/>
            <person name="Ashrafi H."/>
            <person name="Aiden E.L."/>
            <person name="Borodovsky M."/>
            <person name="Worthington M."/>
        </authorList>
    </citation>
    <scope>NUCLEOTIDE SEQUENCE [LARGE SCALE GENOMIC DNA]</scope>
    <source>
        <strain evidence="12">PI 553951</strain>
    </source>
</reference>
<feature type="domain" description="B box-type" evidence="10">
    <location>
        <begin position="1"/>
        <end position="47"/>
    </location>
</feature>
<keyword evidence="13" id="KW-1185">Reference proteome</keyword>
<keyword evidence="3" id="KW-0479">Metal-binding</keyword>
<dbReference type="GO" id="GO:0006355">
    <property type="term" value="P:regulation of DNA-templated transcription"/>
    <property type="evidence" value="ECO:0007669"/>
    <property type="project" value="UniProtKB-ARBA"/>
</dbReference>
<organism evidence="12 13">
    <name type="scientific">Rubus argutus</name>
    <name type="common">Southern blackberry</name>
    <dbReference type="NCBI Taxonomy" id="59490"/>
    <lineage>
        <taxon>Eukaryota</taxon>
        <taxon>Viridiplantae</taxon>
        <taxon>Streptophyta</taxon>
        <taxon>Embryophyta</taxon>
        <taxon>Tracheophyta</taxon>
        <taxon>Spermatophyta</taxon>
        <taxon>Magnoliopsida</taxon>
        <taxon>eudicotyledons</taxon>
        <taxon>Gunneridae</taxon>
        <taxon>Pentapetalae</taxon>
        <taxon>rosids</taxon>
        <taxon>fabids</taxon>
        <taxon>Rosales</taxon>
        <taxon>Rosaceae</taxon>
        <taxon>Rosoideae</taxon>
        <taxon>Rosoideae incertae sedis</taxon>
        <taxon>Rubus</taxon>
    </lineage>
</organism>
<dbReference type="PROSITE" id="PS50119">
    <property type="entry name" value="ZF_BBOX"/>
    <property type="match status" value="2"/>
</dbReference>
<keyword evidence="5 8" id="KW-0863">Zinc-finger</keyword>
<dbReference type="InterPro" id="IPR010402">
    <property type="entry name" value="CCT_domain"/>
</dbReference>
<comment type="similarity">
    <text evidence="2">Belongs to the CONSTANS family.</text>
</comment>